<sequence length="133" mass="14939">MQNEVLTPGGRSFGSQSGRHLLIVVLASLAISSATFNFLFVGYIGREGVYAFRLYGRLGLCGSCFRWGTLMFVISTRHFRMGIEQLRVDTVVFQLSPSKFLHLTLLAFPALSSCRHIPRMRPCTHDVSYPTNH</sequence>
<evidence type="ECO:0000256" key="1">
    <source>
        <dbReference type="SAM" id="Phobius"/>
    </source>
</evidence>
<gene>
    <name evidence="2" type="ORF">EJ06DRAFT_56594</name>
</gene>
<evidence type="ECO:0000313" key="3">
    <source>
        <dbReference type="Proteomes" id="UP000799640"/>
    </source>
</evidence>
<proteinExistence type="predicted"/>
<dbReference type="Proteomes" id="UP000799640">
    <property type="component" value="Unassembled WGS sequence"/>
</dbReference>
<evidence type="ECO:0000313" key="2">
    <source>
        <dbReference type="EMBL" id="KAF2399555.1"/>
    </source>
</evidence>
<accession>A0A6G1HUY6</accession>
<dbReference type="AlphaFoldDB" id="A0A6G1HUY6"/>
<feature type="transmembrane region" description="Helical" evidence="1">
    <location>
        <begin position="21"/>
        <end position="42"/>
    </location>
</feature>
<name>A0A6G1HUY6_9PEZI</name>
<keyword evidence="1" id="KW-0472">Membrane</keyword>
<keyword evidence="1" id="KW-1133">Transmembrane helix</keyword>
<keyword evidence="3" id="KW-1185">Reference proteome</keyword>
<dbReference type="EMBL" id="ML996697">
    <property type="protein sequence ID" value="KAF2399555.1"/>
    <property type="molecule type" value="Genomic_DNA"/>
</dbReference>
<keyword evidence="1" id="KW-0812">Transmembrane</keyword>
<protein>
    <submittedName>
        <fullName evidence="2">Uncharacterized protein</fullName>
    </submittedName>
</protein>
<feature type="transmembrane region" description="Helical" evidence="1">
    <location>
        <begin position="54"/>
        <end position="74"/>
    </location>
</feature>
<reference evidence="2" key="1">
    <citation type="journal article" date="2020" name="Stud. Mycol.">
        <title>101 Dothideomycetes genomes: a test case for predicting lifestyles and emergence of pathogens.</title>
        <authorList>
            <person name="Haridas S."/>
            <person name="Albert R."/>
            <person name="Binder M."/>
            <person name="Bloem J."/>
            <person name="Labutti K."/>
            <person name="Salamov A."/>
            <person name="Andreopoulos B."/>
            <person name="Baker S."/>
            <person name="Barry K."/>
            <person name="Bills G."/>
            <person name="Bluhm B."/>
            <person name="Cannon C."/>
            <person name="Castanera R."/>
            <person name="Culley D."/>
            <person name="Daum C."/>
            <person name="Ezra D."/>
            <person name="Gonzalez J."/>
            <person name="Henrissat B."/>
            <person name="Kuo A."/>
            <person name="Liang C."/>
            <person name="Lipzen A."/>
            <person name="Lutzoni F."/>
            <person name="Magnuson J."/>
            <person name="Mondo S."/>
            <person name="Nolan M."/>
            <person name="Ohm R."/>
            <person name="Pangilinan J."/>
            <person name="Park H.-J."/>
            <person name="Ramirez L."/>
            <person name="Alfaro M."/>
            <person name="Sun H."/>
            <person name="Tritt A."/>
            <person name="Yoshinaga Y."/>
            <person name="Zwiers L.-H."/>
            <person name="Turgeon B."/>
            <person name="Goodwin S."/>
            <person name="Spatafora J."/>
            <person name="Crous P."/>
            <person name="Grigoriev I."/>
        </authorList>
    </citation>
    <scope>NUCLEOTIDE SEQUENCE</scope>
    <source>
        <strain evidence="2">CBS 262.69</strain>
    </source>
</reference>
<organism evidence="2 3">
    <name type="scientific">Trichodelitschia bisporula</name>
    <dbReference type="NCBI Taxonomy" id="703511"/>
    <lineage>
        <taxon>Eukaryota</taxon>
        <taxon>Fungi</taxon>
        <taxon>Dikarya</taxon>
        <taxon>Ascomycota</taxon>
        <taxon>Pezizomycotina</taxon>
        <taxon>Dothideomycetes</taxon>
        <taxon>Dothideomycetes incertae sedis</taxon>
        <taxon>Phaeotrichales</taxon>
        <taxon>Phaeotrichaceae</taxon>
        <taxon>Trichodelitschia</taxon>
    </lineage>
</organism>